<feature type="transmembrane region" description="Helical" evidence="1">
    <location>
        <begin position="139"/>
        <end position="159"/>
    </location>
</feature>
<keyword evidence="1" id="KW-1133">Transmembrane helix</keyword>
<feature type="chain" id="PRO_5039453749" evidence="2">
    <location>
        <begin position="23"/>
        <end position="299"/>
    </location>
</feature>
<keyword evidence="4" id="KW-1185">Reference proteome</keyword>
<feature type="transmembrane region" description="Helical" evidence="1">
    <location>
        <begin position="252"/>
        <end position="272"/>
    </location>
</feature>
<dbReference type="Pfam" id="PF04307">
    <property type="entry name" value="YdjM"/>
    <property type="match status" value="1"/>
</dbReference>
<dbReference type="GO" id="GO:0016787">
    <property type="term" value="F:hydrolase activity"/>
    <property type="evidence" value="ECO:0007669"/>
    <property type="project" value="UniProtKB-KW"/>
</dbReference>
<evidence type="ECO:0000256" key="1">
    <source>
        <dbReference type="SAM" id="Phobius"/>
    </source>
</evidence>
<organism evidence="3 4">
    <name type="scientific">Paenibacillus roseus</name>
    <dbReference type="NCBI Taxonomy" id="2798579"/>
    <lineage>
        <taxon>Bacteria</taxon>
        <taxon>Bacillati</taxon>
        <taxon>Bacillota</taxon>
        <taxon>Bacilli</taxon>
        <taxon>Bacillales</taxon>
        <taxon>Paenibacillaceae</taxon>
        <taxon>Paenibacillus</taxon>
    </lineage>
</organism>
<dbReference type="InterPro" id="IPR007404">
    <property type="entry name" value="YdjM-like"/>
</dbReference>
<accession>A0A934MQY8</accession>
<dbReference type="EMBL" id="JAELUP010000103">
    <property type="protein sequence ID" value="MBJ6363671.1"/>
    <property type="molecule type" value="Genomic_DNA"/>
</dbReference>
<evidence type="ECO:0000313" key="4">
    <source>
        <dbReference type="Proteomes" id="UP000640274"/>
    </source>
</evidence>
<feature type="transmembrane region" description="Helical" evidence="1">
    <location>
        <begin position="111"/>
        <end position="132"/>
    </location>
</feature>
<evidence type="ECO:0000256" key="2">
    <source>
        <dbReference type="SAM" id="SignalP"/>
    </source>
</evidence>
<name>A0A934MQY8_9BACL</name>
<reference evidence="3" key="1">
    <citation type="submission" date="2020-12" db="EMBL/GenBank/DDBJ databases">
        <authorList>
            <person name="Huq M.A."/>
        </authorList>
    </citation>
    <scope>NUCLEOTIDE SEQUENCE</scope>
    <source>
        <strain evidence="3">MAHUQ-46</strain>
    </source>
</reference>
<keyword evidence="2" id="KW-0732">Signal</keyword>
<dbReference type="AlphaFoldDB" id="A0A934MQY8"/>
<proteinExistence type="predicted"/>
<keyword evidence="1" id="KW-0472">Membrane</keyword>
<keyword evidence="1" id="KW-0812">Transmembrane</keyword>
<comment type="caution">
    <text evidence="3">The sequence shown here is derived from an EMBL/GenBank/DDBJ whole genome shotgun (WGS) entry which is preliminary data.</text>
</comment>
<gene>
    <name evidence="3" type="ORF">JFN88_20890</name>
</gene>
<feature type="transmembrane region" description="Helical" evidence="1">
    <location>
        <begin position="32"/>
        <end position="51"/>
    </location>
</feature>
<dbReference type="RefSeq" id="WP_199021197.1">
    <property type="nucleotide sequence ID" value="NZ_JAELUP010000103.1"/>
</dbReference>
<feature type="signal peptide" evidence="2">
    <location>
        <begin position="1"/>
        <end position="22"/>
    </location>
</feature>
<feature type="transmembrane region" description="Helical" evidence="1">
    <location>
        <begin position="72"/>
        <end position="91"/>
    </location>
</feature>
<keyword evidence="3" id="KW-0378">Hydrolase</keyword>
<dbReference type="Proteomes" id="UP000640274">
    <property type="component" value="Unassembled WGS sequence"/>
</dbReference>
<sequence>MNKKGHLSLALAAGSMAVYTSASYSVSDWNHTVIALMLTACAGIGGLAPDIDHKTSTASKTIQFSARKRKRLRAASGACLTIGLILTALWLAAKFNWISWDAWINPLWSPYAASAAAAGPFLLGGGLVFLLLSRLRNLVLIAGGAGLLAAAYLNDWHWIASFAGISLLLLPLVKHRGIIHTPEFALALTIGLLSFAGQQPELAQAAITGFIIGWWTHLAGDCFGSEGIPSLIIPKLKLAMHLFSNGSATEKLVIGICTLCITVVWFLLVMNIELGSLTAGKPILVSSIGNRIPIEIGEV</sequence>
<evidence type="ECO:0000313" key="3">
    <source>
        <dbReference type="EMBL" id="MBJ6363671.1"/>
    </source>
</evidence>
<protein>
    <submittedName>
        <fullName evidence="3">Metal-dependent hydrolase</fullName>
    </submittedName>
</protein>